<reference evidence="2" key="1">
    <citation type="submission" date="2021-10" db="EMBL/GenBank/DDBJ databases">
        <title>Anaerobic single-cell dispensing facilitates the cultivation of human gut bacteria.</title>
        <authorList>
            <person name="Afrizal A."/>
        </authorList>
    </citation>
    <scope>NUCLEOTIDE SEQUENCE</scope>
    <source>
        <strain evidence="2">CLA-AA-H250</strain>
    </source>
</reference>
<feature type="transmembrane region" description="Helical" evidence="1">
    <location>
        <begin position="176"/>
        <end position="201"/>
    </location>
</feature>
<keyword evidence="1" id="KW-0472">Membrane</keyword>
<dbReference type="GO" id="GO:0140359">
    <property type="term" value="F:ABC-type transporter activity"/>
    <property type="evidence" value="ECO:0007669"/>
    <property type="project" value="InterPro"/>
</dbReference>
<protein>
    <submittedName>
        <fullName evidence="2">ABC transporter permease subunit</fullName>
    </submittedName>
</protein>
<evidence type="ECO:0000256" key="1">
    <source>
        <dbReference type="SAM" id="Phobius"/>
    </source>
</evidence>
<evidence type="ECO:0000313" key="3">
    <source>
        <dbReference type="Proteomes" id="UP001199424"/>
    </source>
</evidence>
<feature type="transmembrane region" description="Helical" evidence="1">
    <location>
        <begin position="213"/>
        <end position="232"/>
    </location>
</feature>
<feature type="transmembrane region" description="Helical" evidence="1">
    <location>
        <begin position="142"/>
        <end position="164"/>
    </location>
</feature>
<feature type="transmembrane region" description="Helical" evidence="1">
    <location>
        <begin position="82"/>
        <end position="106"/>
    </location>
</feature>
<accession>A0AAE3DHM6</accession>
<keyword evidence="3" id="KW-1185">Reference proteome</keyword>
<comment type="caution">
    <text evidence="2">The sequence shown here is derived from an EMBL/GenBank/DDBJ whole genome shotgun (WGS) entry which is preliminary data.</text>
</comment>
<keyword evidence="1" id="KW-0812">Transmembrane</keyword>
<dbReference type="RefSeq" id="WP_308448292.1">
    <property type="nucleotide sequence ID" value="NZ_JAJEQC010000001.1"/>
</dbReference>
<keyword evidence="1" id="KW-1133">Transmembrane helix</keyword>
<dbReference type="AlphaFoldDB" id="A0AAE3DHM6"/>
<feature type="transmembrane region" description="Helical" evidence="1">
    <location>
        <begin position="238"/>
        <end position="259"/>
    </location>
</feature>
<proteinExistence type="predicted"/>
<sequence length="283" mass="31514">MKKLFYKLFSKAERALMMKDLSALCRRRLILTLLIALPLVFAVAFPLLFLFVSAMVSPESSGVEQFKNLLDNIPQGTDERAQMFYIFTAFISPMLFMLIPLLSAIITASYTFAGERAHGTMETLLFAPFSVRRFLQVKAASSVLASGLVTAVSFILFFVATAIGDTVLKAPFFFDLSWFVLVFLLSPAITVLGVTFAAMLTVKARSTAESIQISGYIVLPILLIFIGQIMGLYRLNSIALLVLTAIIVGIDLCLFNFGFRRFTAEKLLTRPPEKPRKEKTNVY</sequence>
<evidence type="ECO:0000313" key="2">
    <source>
        <dbReference type="EMBL" id="MCC2135662.1"/>
    </source>
</evidence>
<gene>
    <name evidence="2" type="ORF">LKD31_01345</name>
</gene>
<dbReference type="EMBL" id="JAJEQC010000001">
    <property type="protein sequence ID" value="MCC2135662.1"/>
    <property type="molecule type" value="Genomic_DNA"/>
</dbReference>
<dbReference type="Pfam" id="PF12679">
    <property type="entry name" value="ABC2_membrane_2"/>
    <property type="match status" value="1"/>
</dbReference>
<dbReference type="GO" id="GO:0005886">
    <property type="term" value="C:plasma membrane"/>
    <property type="evidence" value="ECO:0007669"/>
    <property type="project" value="UniProtKB-SubCell"/>
</dbReference>
<organism evidence="2 3">
    <name type="scientific">Hominenteromicrobium mulieris</name>
    <dbReference type="NCBI Taxonomy" id="2885357"/>
    <lineage>
        <taxon>Bacteria</taxon>
        <taxon>Bacillati</taxon>
        <taxon>Bacillota</taxon>
        <taxon>Clostridia</taxon>
        <taxon>Eubacteriales</taxon>
        <taxon>Oscillospiraceae</taxon>
        <taxon>Hominenteromicrobium</taxon>
    </lineage>
</organism>
<dbReference type="Proteomes" id="UP001199424">
    <property type="component" value="Unassembled WGS sequence"/>
</dbReference>
<name>A0AAE3DHM6_9FIRM</name>